<dbReference type="GO" id="GO:0009507">
    <property type="term" value="C:chloroplast"/>
    <property type="evidence" value="ECO:0007669"/>
    <property type="project" value="TreeGrafter"/>
</dbReference>
<name>A0AAW1QG59_9CHLO</name>
<dbReference type="PANTHER" id="PTHR36398">
    <property type="entry name" value="PLASMA MEMBRANE FUSION PROTEIN"/>
    <property type="match status" value="1"/>
</dbReference>
<gene>
    <name evidence="2" type="ORF">WJX72_009982</name>
</gene>
<evidence type="ECO:0000256" key="1">
    <source>
        <dbReference type="SAM" id="SignalP"/>
    </source>
</evidence>
<dbReference type="AlphaFoldDB" id="A0AAW1QG59"/>
<dbReference type="InterPro" id="IPR006311">
    <property type="entry name" value="TAT_signal"/>
</dbReference>
<dbReference type="EMBL" id="JALJOR010000003">
    <property type="protein sequence ID" value="KAK9820402.1"/>
    <property type="molecule type" value="Genomic_DNA"/>
</dbReference>
<dbReference type="Proteomes" id="UP001489004">
    <property type="component" value="Unassembled WGS sequence"/>
</dbReference>
<dbReference type="PROSITE" id="PS51318">
    <property type="entry name" value="TAT"/>
    <property type="match status" value="1"/>
</dbReference>
<protein>
    <submittedName>
        <fullName evidence="2">Uncharacterized protein</fullName>
    </submittedName>
</protein>
<accession>A0AAW1QG59</accession>
<keyword evidence="3" id="KW-1185">Reference proteome</keyword>
<feature type="chain" id="PRO_5043340410" evidence="1">
    <location>
        <begin position="23"/>
        <end position="230"/>
    </location>
</feature>
<reference evidence="2 3" key="1">
    <citation type="journal article" date="2024" name="Nat. Commun.">
        <title>Phylogenomics reveals the evolutionary origins of lichenization in chlorophyte algae.</title>
        <authorList>
            <person name="Puginier C."/>
            <person name="Libourel C."/>
            <person name="Otte J."/>
            <person name="Skaloud P."/>
            <person name="Haon M."/>
            <person name="Grisel S."/>
            <person name="Petersen M."/>
            <person name="Berrin J.G."/>
            <person name="Delaux P.M."/>
            <person name="Dal Grande F."/>
            <person name="Keller J."/>
        </authorList>
    </citation>
    <scope>NUCLEOTIDE SEQUENCE [LARGE SCALE GENOMIC DNA]</scope>
    <source>
        <strain evidence="2 3">SAG 2043</strain>
    </source>
</reference>
<evidence type="ECO:0000313" key="2">
    <source>
        <dbReference type="EMBL" id="KAK9820402.1"/>
    </source>
</evidence>
<dbReference type="PANTHER" id="PTHR36398:SF1">
    <property type="entry name" value="PLASMA MEMBRANE FUSION PROTEIN"/>
    <property type="match status" value="1"/>
</dbReference>
<feature type="signal peptide" evidence="1">
    <location>
        <begin position="1"/>
        <end position="22"/>
    </location>
</feature>
<sequence length="230" mass="25022">MEATCRSTRRAILLGAALTAAALVPQPQSAVAATSLPEPAAKALGKVLKAPAEFLKSRQRADGGIKLLAPIRSSRMRLQEAEAALRKQNIYEPDPEIYKEMLSTIRSASLNCYTFEALDNDSIETRASILQRQLKIGDACTFRLIHKNVTNLLTASQDALKQETTTELDNVIRSFQLLDDVVDRARGGDSEAAERIPDVMQFAIAHTSSFEGCIERCLGLPPSNVAARAV</sequence>
<keyword evidence="1" id="KW-0732">Signal</keyword>
<proteinExistence type="predicted"/>
<organism evidence="2 3">
    <name type="scientific">[Myrmecia] bisecta</name>
    <dbReference type="NCBI Taxonomy" id="41462"/>
    <lineage>
        <taxon>Eukaryota</taxon>
        <taxon>Viridiplantae</taxon>
        <taxon>Chlorophyta</taxon>
        <taxon>core chlorophytes</taxon>
        <taxon>Trebouxiophyceae</taxon>
        <taxon>Trebouxiales</taxon>
        <taxon>Trebouxiaceae</taxon>
        <taxon>Myrmecia</taxon>
    </lineage>
</organism>
<comment type="caution">
    <text evidence="2">The sequence shown here is derived from an EMBL/GenBank/DDBJ whole genome shotgun (WGS) entry which is preliminary data.</text>
</comment>
<evidence type="ECO:0000313" key="3">
    <source>
        <dbReference type="Proteomes" id="UP001489004"/>
    </source>
</evidence>